<dbReference type="InterPro" id="IPR027417">
    <property type="entry name" value="P-loop_NTPase"/>
</dbReference>
<organism evidence="16 17">
    <name type="scientific">Desulfofarcimen acetoxidans (strain ATCC 49208 / DSM 771 / KCTC 5769 / VKM B-1644 / 5575)</name>
    <name type="common">Desulfotomaculum acetoxidans</name>
    <dbReference type="NCBI Taxonomy" id="485916"/>
    <lineage>
        <taxon>Bacteria</taxon>
        <taxon>Bacillati</taxon>
        <taxon>Bacillota</taxon>
        <taxon>Clostridia</taxon>
        <taxon>Eubacteriales</taxon>
        <taxon>Peptococcaceae</taxon>
        <taxon>Desulfofarcimen</taxon>
    </lineage>
</organism>
<dbReference type="PANTHER" id="PTHR47963">
    <property type="entry name" value="DEAD-BOX ATP-DEPENDENT RNA HELICASE 47, MITOCHONDRIAL"/>
    <property type="match status" value="1"/>
</dbReference>
<dbReference type="InterPro" id="IPR012677">
    <property type="entry name" value="Nucleotide-bd_a/b_plait_sf"/>
</dbReference>
<dbReference type="CDD" id="cd12252">
    <property type="entry name" value="RRM_DbpA"/>
    <property type="match status" value="1"/>
</dbReference>
<comment type="catalytic activity">
    <reaction evidence="9">
        <text>ATP + H2O = ADP + phosphate + H(+)</text>
        <dbReference type="Rhea" id="RHEA:13065"/>
        <dbReference type="ChEBI" id="CHEBI:15377"/>
        <dbReference type="ChEBI" id="CHEBI:15378"/>
        <dbReference type="ChEBI" id="CHEBI:30616"/>
        <dbReference type="ChEBI" id="CHEBI:43474"/>
        <dbReference type="ChEBI" id="CHEBI:456216"/>
        <dbReference type="EC" id="3.6.4.13"/>
    </reaction>
</comment>
<feature type="domain" description="Helicase ATP-binding" evidence="13">
    <location>
        <begin position="43"/>
        <end position="214"/>
    </location>
</feature>
<dbReference type="GO" id="GO:0033592">
    <property type="term" value="F:RNA strand annealing activity"/>
    <property type="evidence" value="ECO:0007669"/>
    <property type="project" value="TreeGrafter"/>
</dbReference>
<dbReference type="PANTHER" id="PTHR47963:SF5">
    <property type="entry name" value="DEAD-BOX ATP-DEPENDENT RNA HELICASE CSHA"/>
    <property type="match status" value="1"/>
</dbReference>
<gene>
    <name evidence="16" type="ordered locus">Dtox_3104</name>
</gene>
<dbReference type="SUPFAM" id="SSF52540">
    <property type="entry name" value="P-loop containing nucleoside triphosphate hydrolases"/>
    <property type="match status" value="1"/>
</dbReference>
<dbReference type="AlphaFoldDB" id="C8W3S0"/>
<sequence>MALRNTPNKAAAKFGELTLNSRIVQALVNMGFEEPTPIQQKTIPISLEGKDIIGQAQTGTGKTAAFAIPVLEKIDSRRNGVQALIITPTRELAIQVAEEISNIGKYCRIRALPIYGGQSIDRQIKALKQQRVQIVIGTPGRLLDHLRRGTLRLEQVATVVLDEADEMLDMGFIEDIEAILNQTPTTRQTFLFSATIPEEILRLSRKYLNSPEFITVSRNNLTVPLIEQVYYETRESTKLDALARLLDALDISLAIIFCRTKRGVDELVASLQVRGYQAAGLHGDLSQYQRNHVMRQFKAGQVEFLVATDVAARGLDIENVSHVINFDVPQDPEFYVHRIGRTGRAGKTGMAISLVSPRDFRQLRLIEKITKSRVKREHLPGLADLTERRKEMIKSQLIRVIEDSNLAYYRSVVDPLVDEYDPIDIAAAALKLGYDLETGDDIEKTESSPAYYDTGAGPGMVRLFMTLGRKDNISPGELVRVLSEETGIPEHMVGDVRIYEKFTFTEVPEEWANCVIGSLNKQSIKGRRICVEPARGRNN</sequence>
<keyword evidence="7" id="KW-0346">Stress response</keyword>
<evidence type="ECO:0000259" key="15">
    <source>
        <dbReference type="PROSITE" id="PS51195"/>
    </source>
</evidence>
<dbReference type="PROSITE" id="PS51195">
    <property type="entry name" value="Q_MOTIF"/>
    <property type="match status" value="1"/>
</dbReference>
<evidence type="ECO:0000259" key="14">
    <source>
        <dbReference type="PROSITE" id="PS51194"/>
    </source>
</evidence>
<dbReference type="PROSITE" id="PS51192">
    <property type="entry name" value="HELICASE_ATP_BIND_1"/>
    <property type="match status" value="1"/>
</dbReference>
<dbReference type="KEGG" id="dae:Dtox_3104"/>
<evidence type="ECO:0000256" key="11">
    <source>
        <dbReference type="PROSITE-ProRule" id="PRU00552"/>
    </source>
</evidence>
<dbReference type="EMBL" id="CP001720">
    <property type="protein sequence ID" value="ACV63856.1"/>
    <property type="molecule type" value="Genomic_DNA"/>
</dbReference>
<dbReference type="Pfam" id="PF25399">
    <property type="entry name" value="DeaD_dimer"/>
    <property type="match status" value="1"/>
</dbReference>
<evidence type="ECO:0000256" key="2">
    <source>
        <dbReference type="ARBA" id="ARBA00022490"/>
    </source>
</evidence>
<keyword evidence="2" id="KW-0963">Cytoplasm</keyword>
<dbReference type="Gene3D" id="3.30.70.330">
    <property type="match status" value="1"/>
</dbReference>
<keyword evidence="5 12" id="KW-0347">Helicase</keyword>
<keyword evidence="17" id="KW-1185">Reference proteome</keyword>
<evidence type="ECO:0000313" key="16">
    <source>
        <dbReference type="EMBL" id="ACV63856.1"/>
    </source>
</evidence>
<dbReference type="eggNOG" id="COG0513">
    <property type="taxonomic scope" value="Bacteria"/>
</dbReference>
<reference evidence="16 17" key="1">
    <citation type="journal article" date="2009" name="Stand. Genomic Sci.">
        <title>Complete genome sequence of Desulfotomaculum acetoxidans type strain (5575).</title>
        <authorList>
            <person name="Spring S."/>
            <person name="Lapidus A."/>
            <person name="Schroder M."/>
            <person name="Gleim D."/>
            <person name="Sims D."/>
            <person name="Meincke L."/>
            <person name="Glavina Del Rio T."/>
            <person name="Tice H."/>
            <person name="Copeland A."/>
            <person name="Cheng J.F."/>
            <person name="Lucas S."/>
            <person name="Chen F."/>
            <person name="Nolan M."/>
            <person name="Bruce D."/>
            <person name="Goodwin L."/>
            <person name="Pitluck S."/>
            <person name="Ivanova N."/>
            <person name="Mavromatis K."/>
            <person name="Mikhailova N."/>
            <person name="Pati A."/>
            <person name="Chen A."/>
            <person name="Palaniappan K."/>
            <person name="Land M."/>
            <person name="Hauser L."/>
            <person name="Chang Y.J."/>
            <person name="Jeffries C.D."/>
            <person name="Chain P."/>
            <person name="Saunders E."/>
            <person name="Brettin T."/>
            <person name="Detter J.C."/>
            <person name="Goker M."/>
            <person name="Bristow J."/>
            <person name="Eisen J.A."/>
            <person name="Markowitz V."/>
            <person name="Hugenholtz P."/>
            <person name="Kyrpides N.C."/>
            <person name="Klenk H.P."/>
            <person name="Han C."/>
        </authorList>
    </citation>
    <scope>NUCLEOTIDE SEQUENCE [LARGE SCALE GENOMIC DNA]</scope>
    <source>
        <strain evidence="17">ATCC 49208 / DSM 771 / VKM B-1644</strain>
    </source>
</reference>
<dbReference type="EC" id="3.6.4.13" evidence="1"/>
<dbReference type="InterPro" id="IPR014014">
    <property type="entry name" value="RNA_helicase_DEAD_Q_motif"/>
</dbReference>
<accession>C8W3S0</accession>
<dbReference type="PROSITE" id="PS51194">
    <property type="entry name" value="HELICASE_CTER"/>
    <property type="match status" value="1"/>
</dbReference>
<dbReference type="InterPro" id="IPR005580">
    <property type="entry name" value="DbpA/CsdA_RNA-bd_dom"/>
</dbReference>
<evidence type="ECO:0000256" key="7">
    <source>
        <dbReference type="ARBA" id="ARBA00023016"/>
    </source>
</evidence>
<protein>
    <recommendedName>
        <fullName evidence="10">ATP-dependent RNA helicase CshA</fullName>
        <ecNumber evidence="1">3.6.4.13</ecNumber>
    </recommendedName>
</protein>
<dbReference type="RefSeq" id="WP_015758548.1">
    <property type="nucleotide sequence ID" value="NC_013216.1"/>
</dbReference>
<feature type="short sequence motif" description="Q motif" evidence="11">
    <location>
        <begin position="12"/>
        <end position="40"/>
    </location>
</feature>
<dbReference type="Pfam" id="PF00271">
    <property type="entry name" value="Helicase_C"/>
    <property type="match status" value="1"/>
</dbReference>
<dbReference type="Pfam" id="PF00270">
    <property type="entry name" value="DEAD"/>
    <property type="match status" value="1"/>
</dbReference>
<evidence type="ECO:0000313" key="17">
    <source>
        <dbReference type="Proteomes" id="UP000002217"/>
    </source>
</evidence>
<dbReference type="GO" id="GO:0016787">
    <property type="term" value="F:hydrolase activity"/>
    <property type="evidence" value="ECO:0007669"/>
    <property type="project" value="UniProtKB-KW"/>
</dbReference>
<comment type="similarity">
    <text evidence="8 12">Belongs to the DEAD box helicase family.</text>
</comment>
<dbReference type="Gene3D" id="3.40.50.300">
    <property type="entry name" value="P-loop containing nucleotide triphosphate hydrolases"/>
    <property type="match status" value="2"/>
</dbReference>
<dbReference type="InterPro" id="IPR057325">
    <property type="entry name" value="DeaD_dimer"/>
</dbReference>
<dbReference type="SMART" id="SM00490">
    <property type="entry name" value="HELICc"/>
    <property type="match status" value="1"/>
</dbReference>
<evidence type="ECO:0000256" key="4">
    <source>
        <dbReference type="ARBA" id="ARBA00022801"/>
    </source>
</evidence>
<dbReference type="InterPro" id="IPR014001">
    <property type="entry name" value="Helicase_ATP-bd"/>
</dbReference>
<dbReference type="GO" id="GO:0005840">
    <property type="term" value="C:ribosome"/>
    <property type="evidence" value="ECO:0007669"/>
    <property type="project" value="TreeGrafter"/>
</dbReference>
<dbReference type="Pfam" id="PF03880">
    <property type="entry name" value="DbpA"/>
    <property type="match status" value="1"/>
</dbReference>
<evidence type="ECO:0000256" key="12">
    <source>
        <dbReference type="RuleBase" id="RU000492"/>
    </source>
</evidence>
<dbReference type="SMART" id="SM00487">
    <property type="entry name" value="DEXDc"/>
    <property type="match status" value="1"/>
</dbReference>
<feature type="domain" description="DEAD-box RNA helicase Q" evidence="15">
    <location>
        <begin position="12"/>
        <end position="40"/>
    </location>
</feature>
<dbReference type="GO" id="GO:0005829">
    <property type="term" value="C:cytosol"/>
    <property type="evidence" value="ECO:0007669"/>
    <property type="project" value="TreeGrafter"/>
</dbReference>
<evidence type="ECO:0000256" key="6">
    <source>
        <dbReference type="ARBA" id="ARBA00022840"/>
    </source>
</evidence>
<evidence type="ECO:0000259" key="13">
    <source>
        <dbReference type="PROSITE" id="PS51192"/>
    </source>
</evidence>
<dbReference type="CDD" id="cd00268">
    <property type="entry name" value="DEADc"/>
    <property type="match status" value="1"/>
</dbReference>
<dbReference type="STRING" id="485916.Dtox_3104"/>
<dbReference type="GO" id="GO:0003724">
    <property type="term" value="F:RNA helicase activity"/>
    <property type="evidence" value="ECO:0007669"/>
    <property type="project" value="UniProtKB-EC"/>
</dbReference>
<dbReference type="InterPro" id="IPR050547">
    <property type="entry name" value="DEAD_box_RNA_helicases"/>
</dbReference>
<evidence type="ECO:0000256" key="10">
    <source>
        <dbReference type="ARBA" id="ARBA00067932"/>
    </source>
</evidence>
<dbReference type="Proteomes" id="UP000002217">
    <property type="component" value="Chromosome"/>
</dbReference>
<evidence type="ECO:0000256" key="5">
    <source>
        <dbReference type="ARBA" id="ARBA00022806"/>
    </source>
</evidence>
<evidence type="ECO:0000256" key="8">
    <source>
        <dbReference type="ARBA" id="ARBA00038437"/>
    </source>
</evidence>
<dbReference type="InterPro" id="IPR011545">
    <property type="entry name" value="DEAD/DEAH_box_helicase_dom"/>
</dbReference>
<keyword evidence="4 12" id="KW-0378">Hydrolase</keyword>
<dbReference type="InterPro" id="IPR000629">
    <property type="entry name" value="RNA-helicase_DEAD-box_CS"/>
</dbReference>
<keyword evidence="3 12" id="KW-0547">Nucleotide-binding</keyword>
<proteinExistence type="inferred from homology"/>
<dbReference type="GO" id="GO:0005524">
    <property type="term" value="F:ATP binding"/>
    <property type="evidence" value="ECO:0007669"/>
    <property type="project" value="UniProtKB-KW"/>
</dbReference>
<dbReference type="HOGENOM" id="CLU_003041_21_1_9"/>
<dbReference type="InterPro" id="IPR001650">
    <property type="entry name" value="Helicase_C-like"/>
</dbReference>
<evidence type="ECO:0000256" key="1">
    <source>
        <dbReference type="ARBA" id="ARBA00012552"/>
    </source>
</evidence>
<dbReference type="InterPro" id="IPR044742">
    <property type="entry name" value="DEAD/DEAH_RhlB"/>
</dbReference>
<dbReference type="FunFam" id="3.40.50.300:FF:000108">
    <property type="entry name" value="ATP-dependent RNA helicase RhlE"/>
    <property type="match status" value="1"/>
</dbReference>
<dbReference type="PROSITE" id="PS00039">
    <property type="entry name" value="DEAD_ATP_HELICASE"/>
    <property type="match status" value="1"/>
</dbReference>
<dbReference type="OrthoDB" id="9805696at2"/>
<dbReference type="GO" id="GO:0009409">
    <property type="term" value="P:response to cold"/>
    <property type="evidence" value="ECO:0007669"/>
    <property type="project" value="TreeGrafter"/>
</dbReference>
<evidence type="ECO:0000256" key="9">
    <source>
        <dbReference type="ARBA" id="ARBA00047984"/>
    </source>
</evidence>
<evidence type="ECO:0000256" key="3">
    <source>
        <dbReference type="ARBA" id="ARBA00022741"/>
    </source>
</evidence>
<feature type="domain" description="Helicase C-terminal" evidence="14">
    <location>
        <begin position="225"/>
        <end position="386"/>
    </location>
</feature>
<keyword evidence="6 12" id="KW-0067">ATP-binding</keyword>
<dbReference type="CDD" id="cd18787">
    <property type="entry name" value="SF2_C_DEAD"/>
    <property type="match status" value="1"/>
</dbReference>
<name>C8W3S0_DESAS</name>